<dbReference type="OrthoDB" id="751203at2"/>
<dbReference type="SUPFAM" id="SSF51735">
    <property type="entry name" value="NAD(P)-binding Rossmann-fold domains"/>
    <property type="match status" value="1"/>
</dbReference>
<dbReference type="InterPro" id="IPR016040">
    <property type="entry name" value="NAD(P)-bd_dom"/>
</dbReference>
<accession>A0A2U0I2R9</accession>
<dbReference type="GO" id="GO:0004029">
    <property type="term" value="F:aldehyde dehydrogenase (NAD+) activity"/>
    <property type="evidence" value="ECO:0007669"/>
    <property type="project" value="TreeGrafter"/>
</dbReference>
<comment type="caution">
    <text evidence="2">The sequence shown here is derived from an EMBL/GenBank/DDBJ whole genome shotgun (WGS) entry which is preliminary data.</text>
</comment>
<dbReference type="Pfam" id="PF13460">
    <property type="entry name" value="NAD_binding_10"/>
    <property type="match status" value="1"/>
</dbReference>
<evidence type="ECO:0000313" key="2">
    <source>
        <dbReference type="EMBL" id="PVW15290.1"/>
    </source>
</evidence>
<reference evidence="2 3" key="1">
    <citation type="submission" date="2018-04" db="EMBL/GenBank/DDBJ databases">
        <title>Marixanthomonas spongiae HN-E44 sp. nov., isolated from a marine sponge.</title>
        <authorList>
            <person name="Luo L."/>
            <person name="Zhuang L."/>
        </authorList>
    </citation>
    <scope>NUCLEOTIDE SEQUENCE [LARGE SCALE GENOMIC DNA]</scope>
    <source>
        <strain evidence="2 3">HN-E44</strain>
    </source>
</reference>
<feature type="domain" description="NAD(P)-binding" evidence="1">
    <location>
        <begin position="11"/>
        <end position="202"/>
    </location>
</feature>
<name>A0A2U0I2R9_9FLAO</name>
<sequence>MSKTIAIAGLGWLGQPLALHLQNLGYHVKGSVTSVEKAGNLQRNGIEAYPVELSEQGVSGEVRALLEDADCLIILIPPGLRRNTGADHVAKMRHFLNEIEKTPVKKVILVSSTSVYSDAQGTVTEKDKPIAETNAARQLIDVEQLFFNSQMFKTTIVRFGGLLGGKRQPVRYLAGRKNLNNGNAPVNLIHREDCIAILSEILKQNAFGHIFNAVAPIHPSKKFYYTQKAAELGLEPPMYSEEEEDVVYKKVTSVNLKKLLDYHFKKQP</sequence>
<gene>
    <name evidence="2" type="ORF">DDV96_07780</name>
</gene>
<dbReference type="PANTHER" id="PTHR48079">
    <property type="entry name" value="PROTEIN YEEZ"/>
    <property type="match status" value="1"/>
</dbReference>
<dbReference type="RefSeq" id="WP_116694183.1">
    <property type="nucleotide sequence ID" value="NZ_QEHR01000004.1"/>
</dbReference>
<dbReference type="InterPro" id="IPR036291">
    <property type="entry name" value="NAD(P)-bd_dom_sf"/>
</dbReference>
<proteinExistence type="predicted"/>
<dbReference type="GO" id="GO:0005737">
    <property type="term" value="C:cytoplasm"/>
    <property type="evidence" value="ECO:0007669"/>
    <property type="project" value="TreeGrafter"/>
</dbReference>
<organism evidence="2 3">
    <name type="scientific">Marixanthomonas spongiae</name>
    <dbReference type="NCBI Taxonomy" id="2174845"/>
    <lineage>
        <taxon>Bacteria</taxon>
        <taxon>Pseudomonadati</taxon>
        <taxon>Bacteroidota</taxon>
        <taxon>Flavobacteriia</taxon>
        <taxon>Flavobacteriales</taxon>
        <taxon>Flavobacteriaceae</taxon>
        <taxon>Marixanthomonas</taxon>
    </lineage>
</organism>
<dbReference type="PANTHER" id="PTHR48079:SF6">
    <property type="entry name" value="NAD(P)-BINDING DOMAIN-CONTAINING PROTEIN-RELATED"/>
    <property type="match status" value="1"/>
</dbReference>
<evidence type="ECO:0000313" key="3">
    <source>
        <dbReference type="Proteomes" id="UP000245962"/>
    </source>
</evidence>
<dbReference type="Gene3D" id="3.40.50.720">
    <property type="entry name" value="NAD(P)-binding Rossmann-like Domain"/>
    <property type="match status" value="1"/>
</dbReference>
<dbReference type="EMBL" id="QEHR01000004">
    <property type="protein sequence ID" value="PVW15290.1"/>
    <property type="molecule type" value="Genomic_DNA"/>
</dbReference>
<keyword evidence="3" id="KW-1185">Reference proteome</keyword>
<dbReference type="Proteomes" id="UP000245962">
    <property type="component" value="Unassembled WGS sequence"/>
</dbReference>
<evidence type="ECO:0000259" key="1">
    <source>
        <dbReference type="Pfam" id="PF13460"/>
    </source>
</evidence>
<dbReference type="AlphaFoldDB" id="A0A2U0I2R9"/>
<dbReference type="InterPro" id="IPR051783">
    <property type="entry name" value="NAD(P)-dependent_oxidoreduct"/>
</dbReference>
<dbReference type="CDD" id="cd05266">
    <property type="entry name" value="SDR_a4"/>
    <property type="match status" value="1"/>
</dbReference>
<protein>
    <submittedName>
        <fullName evidence="2">NAD(P)-dependent oxidoreductase</fullName>
    </submittedName>
</protein>